<gene>
    <name evidence="1" type="ORF">IHE45_03G023200</name>
</gene>
<evidence type="ECO:0000313" key="2">
    <source>
        <dbReference type="Proteomes" id="UP000827976"/>
    </source>
</evidence>
<dbReference type="Proteomes" id="UP000827976">
    <property type="component" value="Chromosome 3"/>
</dbReference>
<keyword evidence="2" id="KW-1185">Reference proteome</keyword>
<dbReference type="EMBL" id="CM037013">
    <property type="protein sequence ID" value="KAH7688274.1"/>
    <property type="molecule type" value="Genomic_DNA"/>
</dbReference>
<protein>
    <submittedName>
        <fullName evidence="1">RNI-like protein</fullName>
    </submittedName>
</protein>
<reference evidence="2" key="1">
    <citation type="journal article" date="2022" name="Nat. Commun.">
        <title>Chromosome evolution and the genetic basis of agronomically important traits in greater yam.</title>
        <authorList>
            <person name="Bredeson J.V."/>
            <person name="Lyons J.B."/>
            <person name="Oniyinde I.O."/>
            <person name="Okereke N.R."/>
            <person name="Kolade O."/>
            <person name="Nnabue I."/>
            <person name="Nwadili C.O."/>
            <person name="Hribova E."/>
            <person name="Parker M."/>
            <person name="Nwogha J."/>
            <person name="Shu S."/>
            <person name="Carlson J."/>
            <person name="Kariba R."/>
            <person name="Muthemba S."/>
            <person name="Knop K."/>
            <person name="Barton G.J."/>
            <person name="Sherwood A.V."/>
            <person name="Lopez-Montes A."/>
            <person name="Asiedu R."/>
            <person name="Jamnadass R."/>
            <person name="Muchugi A."/>
            <person name="Goodstein D."/>
            <person name="Egesi C.N."/>
            <person name="Featherston J."/>
            <person name="Asfaw A."/>
            <person name="Simpson G.G."/>
            <person name="Dolezel J."/>
            <person name="Hendre P.S."/>
            <person name="Van Deynze A."/>
            <person name="Kumar P.L."/>
            <person name="Obidiegwu J.E."/>
            <person name="Bhattacharjee R."/>
            <person name="Rokhsar D.S."/>
        </authorList>
    </citation>
    <scope>NUCLEOTIDE SEQUENCE [LARGE SCALE GENOMIC DNA]</scope>
    <source>
        <strain evidence="2">cv. TDa95/00328</strain>
    </source>
</reference>
<sequence length="501" mass="57206">MMVESLDFISNLPSEIKEKILERLPIKDAVRTRILSIKWRYAWALMRNLVFDDKEFISNEDFVDRFLLLHDGPIIKLHLMMKFDSSKTIDRWILVVSRKEVQNFRLVVSGPLDDMYKVHSSLFSCHELRHLKLANCVITLPRNFKGLGKLKTLGLHEIVISKSDLSYLVSSCTQLQQLELVSLKNDYSLDIEGKEAKKITLSKFSSISIFANSDPIDEDMNFTTGSIDLRTNLLVGQFIVQMKACGGELVVPQNFQGLDKLKTLELNDVMFSPGELENLILSCAKLNELSMFIKHDIDMLKIHSDSLQCLNINNFKQLHLVAPLLHDASFHLFSCQERWGSGRSFYRKIEKNVQALEIVAKFCTKLTPTSTFDHLANLCLTVMFGDLISEYALFCFMEKAKAVESLEIRTMSFQIDCPNIWKDAMGRNSKSIFDQLLTVRLDSFSGTENQLSFLSFILAGSPNLKKMTIVKEQLVKSTKAYQKLLELKKLSSQATIAFVPR</sequence>
<evidence type="ECO:0000313" key="1">
    <source>
        <dbReference type="EMBL" id="KAH7688274.1"/>
    </source>
</evidence>
<name>A0ACB7WK24_DIOAL</name>
<comment type="caution">
    <text evidence="1">The sequence shown here is derived from an EMBL/GenBank/DDBJ whole genome shotgun (WGS) entry which is preliminary data.</text>
</comment>
<proteinExistence type="predicted"/>
<organism evidence="1 2">
    <name type="scientific">Dioscorea alata</name>
    <name type="common">Purple yam</name>
    <dbReference type="NCBI Taxonomy" id="55571"/>
    <lineage>
        <taxon>Eukaryota</taxon>
        <taxon>Viridiplantae</taxon>
        <taxon>Streptophyta</taxon>
        <taxon>Embryophyta</taxon>
        <taxon>Tracheophyta</taxon>
        <taxon>Spermatophyta</taxon>
        <taxon>Magnoliopsida</taxon>
        <taxon>Liliopsida</taxon>
        <taxon>Dioscoreales</taxon>
        <taxon>Dioscoreaceae</taxon>
        <taxon>Dioscorea</taxon>
    </lineage>
</organism>
<accession>A0ACB7WK24</accession>